<dbReference type="Proteomes" id="UP001233172">
    <property type="component" value="Unassembled WGS sequence"/>
</dbReference>
<keyword evidence="2" id="KW-1185">Reference proteome</keyword>
<reference evidence="1" key="1">
    <citation type="journal article" date="2023" name="PLoS Negl. Trop. Dis.">
        <title>A genome sequence for Biomphalaria pfeifferi, the major vector snail for the human-infecting parasite Schistosoma mansoni.</title>
        <authorList>
            <person name="Bu L."/>
            <person name="Lu L."/>
            <person name="Laidemitt M.R."/>
            <person name="Zhang S.M."/>
            <person name="Mutuku M."/>
            <person name="Mkoji G."/>
            <person name="Steinauer M."/>
            <person name="Loker E.S."/>
        </authorList>
    </citation>
    <scope>NUCLEOTIDE SEQUENCE</scope>
    <source>
        <strain evidence="1">KasaAsao</strain>
    </source>
</reference>
<comment type="caution">
    <text evidence="1">The sequence shown here is derived from an EMBL/GenBank/DDBJ whole genome shotgun (WGS) entry which is preliminary data.</text>
</comment>
<accession>A0AAD8C6V0</accession>
<evidence type="ECO:0000313" key="1">
    <source>
        <dbReference type="EMBL" id="KAK0067557.1"/>
    </source>
</evidence>
<feature type="non-terminal residue" evidence="1">
    <location>
        <position position="1"/>
    </location>
</feature>
<protein>
    <submittedName>
        <fullName evidence="1">Fibrillin-3</fullName>
    </submittedName>
</protein>
<organism evidence="1 2">
    <name type="scientific">Biomphalaria pfeifferi</name>
    <name type="common">Bloodfluke planorb</name>
    <name type="synonym">Freshwater snail</name>
    <dbReference type="NCBI Taxonomy" id="112525"/>
    <lineage>
        <taxon>Eukaryota</taxon>
        <taxon>Metazoa</taxon>
        <taxon>Spiralia</taxon>
        <taxon>Lophotrochozoa</taxon>
        <taxon>Mollusca</taxon>
        <taxon>Gastropoda</taxon>
        <taxon>Heterobranchia</taxon>
        <taxon>Euthyneura</taxon>
        <taxon>Panpulmonata</taxon>
        <taxon>Hygrophila</taxon>
        <taxon>Lymnaeoidea</taxon>
        <taxon>Planorbidae</taxon>
        <taxon>Biomphalaria</taxon>
    </lineage>
</organism>
<reference evidence="1" key="2">
    <citation type="submission" date="2023-04" db="EMBL/GenBank/DDBJ databases">
        <authorList>
            <person name="Bu L."/>
            <person name="Lu L."/>
            <person name="Laidemitt M.R."/>
            <person name="Zhang S.M."/>
            <person name="Mutuku M."/>
            <person name="Mkoji G."/>
            <person name="Steinauer M."/>
            <person name="Loker E.S."/>
        </authorList>
    </citation>
    <scope>NUCLEOTIDE SEQUENCE</scope>
    <source>
        <strain evidence="1">KasaAsao</strain>
        <tissue evidence="1">Whole Snail</tissue>
    </source>
</reference>
<name>A0AAD8C6V0_BIOPF</name>
<sequence>MCCYKYTSPDYTKYWDWEAWYNAWRYVPYIHYRDINANHLLLNDPGQWWWWGVRPDYGCSWEAEFIT</sequence>
<dbReference type="AlphaFoldDB" id="A0AAD8C6V0"/>
<proteinExistence type="predicted"/>
<evidence type="ECO:0000313" key="2">
    <source>
        <dbReference type="Proteomes" id="UP001233172"/>
    </source>
</evidence>
<dbReference type="EMBL" id="JASAOG010000007">
    <property type="protein sequence ID" value="KAK0067557.1"/>
    <property type="molecule type" value="Genomic_DNA"/>
</dbReference>
<gene>
    <name evidence="1" type="ORF">Bpfe_003064</name>
</gene>